<keyword evidence="5 7" id="KW-1133">Transmembrane helix</keyword>
<reference evidence="8" key="1">
    <citation type="submission" date="2020-02" db="EMBL/GenBank/DDBJ databases">
        <authorList>
            <person name="Meier V. D."/>
        </authorList>
    </citation>
    <scope>NUCLEOTIDE SEQUENCE</scope>
    <source>
        <strain evidence="8">AVDCRST_MAG58</strain>
    </source>
</reference>
<comment type="similarity">
    <text evidence="2">Belongs to the UPF0410 family.</text>
</comment>
<dbReference type="PANTHER" id="PTHR33884:SF3">
    <property type="entry name" value="UPF0410 PROTEIN YMGE"/>
    <property type="match status" value="1"/>
</dbReference>
<evidence type="ECO:0000256" key="1">
    <source>
        <dbReference type="ARBA" id="ARBA00004651"/>
    </source>
</evidence>
<dbReference type="AlphaFoldDB" id="A0A6J4QVM2"/>
<evidence type="ECO:0000256" key="7">
    <source>
        <dbReference type="SAM" id="Phobius"/>
    </source>
</evidence>
<gene>
    <name evidence="8" type="ORF">AVDCRST_MAG58-2131</name>
</gene>
<feature type="transmembrane region" description="Helical" evidence="7">
    <location>
        <begin position="12"/>
        <end position="30"/>
    </location>
</feature>
<dbReference type="GO" id="GO:0005886">
    <property type="term" value="C:plasma membrane"/>
    <property type="evidence" value="ECO:0007669"/>
    <property type="project" value="UniProtKB-SubCell"/>
</dbReference>
<organism evidence="8">
    <name type="scientific">uncultured Rubrobacteraceae bacterium</name>
    <dbReference type="NCBI Taxonomy" id="349277"/>
    <lineage>
        <taxon>Bacteria</taxon>
        <taxon>Bacillati</taxon>
        <taxon>Actinomycetota</taxon>
        <taxon>Rubrobacteria</taxon>
        <taxon>Rubrobacterales</taxon>
        <taxon>Rubrobacteraceae</taxon>
        <taxon>environmental samples</taxon>
    </lineage>
</organism>
<keyword evidence="3" id="KW-1003">Cell membrane</keyword>
<evidence type="ECO:0008006" key="9">
    <source>
        <dbReference type="Google" id="ProtNLM"/>
    </source>
</evidence>
<dbReference type="EMBL" id="CADCVF010000024">
    <property type="protein sequence ID" value="CAA9451955.1"/>
    <property type="molecule type" value="Genomic_DNA"/>
</dbReference>
<evidence type="ECO:0000313" key="8">
    <source>
        <dbReference type="EMBL" id="CAA9451955.1"/>
    </source>
</evidence>
<keyword evidence="4 7" id="KW-0812">Transmembrane</keyword>
<proteinExistence type="inferred from homology"/>
<feature type="transmembrane region" description="Helical" evidence="7">
    <location>
        <begin position="42"/>
        <end position="61"/>
    </location>
</feature>
<dbReference type="InterPro" id="IPR007341">
    <property type="entry name" value="Transgly_assoc"/>
</dbReference>
<evidence type="ECO:0000256" key="3">
    <source>
        <dbReference type="ARBA" id="ARBA00022475"/>
    </source>
</evidence>
<protein>
    <recommendedName>
        <fullName evidence="9">GlsB/YeaQ/YmgE family stress response membrane protein</fullName>
    </recommendedName>
</protein>
<evidence type="ECO:0000256" key="2">
    <source>
        <dbReference type="ARBA" id="ARBA00011006"/>
    </source>
</evidence>
<dbReference type="PANTHER" id="PTHR33884">
    <property type="entry name" value="UPF0410 PROTEIN YMGE"/>
    <property type="match status" value="1"/>
</dbReference>
<accession>A0A6J4QVM2</accession>
<evidence type="ECO:0000256" key="6">
    <source>
        <dbReference type="ARBA" id="ARBA00023136"/>
    </source>
</evidence>
<feature type="transmembrane region" description="Helical" evidence="7">
    <location>
        <begin position="73"/>
        <end position="93"/>
    </location>
</feature>
<keyword evidence="6 7" id="KW-0472">Membrane</keyword>
<evidence type="ECO:0000256" key="4">
    <source>
        <dbReference type="ARBA" id="ARBA00022692"/>
    </source>
</evidence>
<dbReference type="Pfam" id="PF04226">
    <property type="entry name" value="Transgly_assoc"/>
    <property type="match status" value="1"/>
</dbReference>
<comment type="subcellular location">
    <subcellularLocation>
        <location evidence="1">Cell membrane</location>
        <topology evidence="1">Multi-pass membrane protein</topology>
    </subcellularLocation>
</comment>
<evidence type="ECO:0000256" key="5">
    <source>
        <dbReference type="ARBA" id="ARBA00022989"/>
    </source>
</evidence>
<name>A0A6J4QVM2_9ACTN</name>
<sequence>MIRNERPDVEERYMGFISWIVIGAIAGLLARRIVPGPDPGRFIVTVILGMAGASLGGFTMGVLGGSGTTSFDVLTVLVAALGAVMSLYLYGLIVRRTA</sequence>